<feature type="binding site" evidence="18">
    <location>
        <position position="778"/>
    </location>
    <ligand>
        <name>Zn(2+)</name>
        <dbReference type="ChEBI" id="CHEBI:29105"/>
        <label>1</label>
    </ligand>
</feature>
<feature type="active site" description="Proton donor" evidence="16">
    <location>
        <position position="738"/>
    </location>
</feature>
<dbReference type="OrthoDB" id="295473at2759"/>
<dbReference type="InterPro" id="IPR003607">
    <property type="entry name" value="HD/PDEase_dom"/>
</dbReference>
<comment type="cofactor">
    <cofactor evidence="2">
        <name>Zn(2+)</name>
        <dbReference type="ChEBI" id="CHEBI:29105"/>
    </cofactor>
</comment>
<dbReference type="FunFam" id="3.30.450.40:FF:000004">
    <property type="entry name" value="Phosphodiesterase"/>
    <property type="match status" value="1"/>
</dbReference>
<evidence type="ECO:0000256" key="2">
    <source>
        <dbReference type="ARBA" id="ARBA00001947"/>
    </source>
</evidence>
<dbReference type="InterPro" id="IPR002073">
    <property type="entry name" value="PDEase_catalytic_dom"/>
</dbReference>
<dbReference type="SMART" id="SM00065">
    <property type="entry name" value="GAF"/>
    <property type="match status" value="2"/>
</dbReference>
<feature type="binding site" evidence="17">
    <location>
        <begin position="738"/>
        <end position="742"/>
    </location>
    <ligand>
        <name>AMP</name>
        <dbReference type="ChEBI" id="CHEBI:456215"/>
    </ligand>
</feature>
<comment type="pathway">
    <text evidence="14">Purine metabolism; 3',5'-cyclic GMP degradation; GMP from 3',5'-cyclic GMP: step 1/1.</text>
</comment>
<comment type="function">
    <text evidence="15">Plays a role in signal transduction by regulating the intracellular concentration of cyclic nucleotides. This phosphodiesterase catalyzes the specific hydrolysis of cGMP to 5'-GMP. Specifically regulates nitric-oxide-generated cGMP.</text>
</comment>
<evidence type="ECO:0000259" key="21">
    <source>
        <dbReference type="PROSITE" id="PS51845"/>
    </source>
</evidence>
<feature type="binding site" evidence="17">
    <location>
        <position position="889"/>
    </location>
    <ligand>
        <name>AMP</name>
        <dbReference type="ChEBI" id="CHEBI:456215"/>
    </ligand>
</feature>
<feature type="compositionally biased region" description="Basic and acidic residues" evidence="20">
    <location>
        <begin position="1149"/>
        <end position="1165"/>
    </location>
</feature>
<evidence type="ECO:0000256" key="6">
    <source>
        <dbReference type="ARBA" id="ARBA00022553"/>
    </source>
</evidence>
<evidence type="ECO:0000256" key="14">
    <source>
        <dbReference type="ARBA" id="ARBA00037913"/>
    </source>
</evidence>
<evidence type="ECO:0000313" key="22">
    <source>
        <dbReference type="Proteomes" id="UP001165740"/>
    </source>
</evidence>
<comment type="similarity">
    <text evidence="3 19">Belongs to the cyclic nucleotide phosphodiesterase family.</text>
</comment>
<feature type="compositionally biased region" description="Basic and acidic residues" evidence="20">
    <location>
        <begin position="1098"/>
        <end position="1126"/>
    </location>
</feature>
<sequence length="1165" mass="131158">MDTDQNKTASSDSTGPSSEMIPTCASEGSSSSEVPVSSSSEVPVSSSSEVPVSSSSAVPVSSSSAVPVSSSSAVPVTSSSAVLLCPPPTLTVSTGQEAPSQNSPPSPDNDAFRPRCASWSPISPSKRGACYAVSRLSGQGVPSNHPLPSGDEGAVNVDEDTRREYEVTEKWLDDNPTFLYSYYASKSRESLNNAWMFANALSGVDYFNYPSNVNTNIMSPRTSPGTDTPLYKISAQELEKGGILSPLIHLVDGLPTFIGTSPSSTPTQPRSRRRSKSELMSLDEKQLMHELMIDISNELNVTSLCFKILQNMCILLNADRCSMFLVKKKIKKYLVSTLFDVTYDSEFKSVSTETEKIEIPFGKGICGYVAENAVIVNIANAYEDPRFSDEIDKRMGYKTRSILSMPIKDSEGEVIGVAQAINKISAKDEPFDEHDEKVFGTYLAFCGIGLKNAQLYEKSLLENFRNQVLLELARSIFEEQRNVASLIRKIMSNTRHLLRCDRCQVLLVEDDTKEFPSQVYDFDGTDIDNEDPMTRERTHAPRFPTNPGITGYVASTGEALNIPDAYQDNRFDQEVDKGTDFKTHAILCMPIKDVKRKVIGVIQLVNKQDGTAFNKNDENLIEAFAIFCGMGIHNTQMFEQAVRAVARQKIALEVMSYHAIASEEDAIELKKTIIPSVESLKILDFGFSDFKINDDTTIKATVRMFLDLDLLQSFQIDYLVFCRWILSVKKNYRNVIYHNWRHAFNVTQTMFCMLEAGEMKNILTTVERLALMVGCLCHDLDHRGTNNQFQKKTMSPLAELYSTSTMEHHHFDQCIMILTTKGSDIFRNLSQETYSQVINLLKSAILATDLALYFSYRPKFEALIATNNSDWSNEDHRNLLRSMMMTASDVAAITKPWEDQKKIAALVASEFFEQGDIEKKTLNLTPIPMMDRAQSDKLPDLQVGFIDDICMPVYKAISKVSPKLNPLLEGCQQNRNNWYMQSKAVRKRLDERKKENVDKDKYEYNEKNEHESREKSCDDGGKEKNEDEDMELEEDEDTVVENFSVNESSEKVKGNADSTSKTLSINFDARKYLSDKAGDCMVRREEDRISQEDRALLLMREDSQHKRSNSDKWKHKESEHHFKQESGKFWPRGAKGSSKASSSKRRMFSCRERPHSREDDKSSTS</sequence>
<comment type="catalytic activity">
    <reaction evidence="13">
        <text>3',5'-cyclic GMP + H2O = GMP + H(+)</text>
        <dbReference type="Rhea" id="RHEA:16957"/>
        <dbReference type="ChEBI" id="CHEBI:15377"/>
        <dbReference type="ChEBI" id="CHEBI:15378"/>
        <dbReference type="ChEBI" id="CHEBI:57746"/>
        <dbReference type="ChEBI" id="CHEBI:58115"/>
        <dbReference type="EC" id="3.1.4.35"/>
    </reaction>
    <physiologicalReaction direction="left-to-right" evidence="13">
        <dbReference type="Rhea" id="RHEA:16958"/>
    </physiologicalReaction>
</comment>
<comment type="cofactor">
    <cofactor evidence="1">
        <name>Mg(2+)</name>
        <dbReference type="ChEBI" id="CHEBI:18420"/>
    </cofactor>
</comment>
<feature type="region of interest" description="Disordered" evidence="20">
    <location>
        <begin position="259"/>
        <end position="278"/>
    </location>
</feature>
<dbReference type="SMART" id="SM00471">
    <property type="entry name" value="HDc"/>
    <property type="match status" value="1"/>
</dbReference>
<keyword evidence="22" id="KW-1185">Reference proteome</keyword>
<keyword evidence="4" id="KW-0021">Allosteric enzyme</keyword>
<dbReference type="GO" id="GO:0030553">
    <property type="term" value="F:cGMP binding"/>
    <property type="evidence" value="ECO:0007669"/>
    <property type="project" value="UniProtKB-KW"/>
</dbReference>
<feature type="compositionally biased region" description="Low complexity" evidence="20">
    <location>
        <begin position="1132"/>
        <end position="1141"/>
    </location>
</feature>
<comment type="cofactor">
    <cofactor evidence="19">
        <name>a divalent metal cation</name>
        <dbReference type="ChEBI" id="CHEBI:60240"/>
    </cofactor>
    <text evidence="19">Binds 2 divalent metal cations per subunit. Site 1 may preferentially bind zinc ions, while site 2 has a preference for magnesium and/or manganese ions.</text>
</comment>
<evidence type="ECO:0000313" key="23">
    <source>
        <dbReference type="RefSeq" id="XP_055875016.1"/>
    </source>
</evidence>
<keyword evidence="5" id="KW-0140">cGMP</keyword>
<evidence type="ECO:0000256" key="4">
    <source>
        <dbReference type="ARBA" id="ARBA00022533"/>
    </source>
</evidence>
<dbReference type="FunFam" id="3.30.450.40:FF:000015">
    <property type="entry name" value="Phosphodiesterase"/>
    <property type="match status" value="1"/>
</dbReference>
<feature type="domain" description="PDEase" evidence="21">
    <location>
        <begin position="662"/>
        <end position="985"/>
    </location>
</feature>
<evidence type="ECO:0000256" key="13">
    <source>
        <dbReference type="ARBA" id="ARBA00036079"/>
    </source>
</evidence>
<feature type="compositionally biased region" description="Low complexity" evidence="20">
    <location>
        <begin position="260"/>
        <end position="269"/>
    </location>
</feature>
<feature type="compositionally biased region" description="Polar residues" evidence="20">
    <location>
        <begin position="1"/>
        <end position="17"/>
    </location>
</feature>
<feature type="binding site" evidence="18">
    <location>
        <position position="779"/>
    </location>
    <ligand>
        <name>Zn(2+)</name>
        <dbReference type="ChEBI" id="CHEBI:29105"/>
        <label>1</label>
    </ligand>
</feature>
<evidence type="ECO:0000256" key="8">
    <source>
        <dbReference type="ARBA" id="ARBA00022737"/>
    </source>
</evidence>
<evidence type="ECO:0000256" key="5">
    <source>
        <dbReference type="ARBA" id="ARBA00022535"/>
    </source>
</evidence>
<keyword evidence="12" id="KW-0142">cGMP-binding</keyword>
<evidence type="ECO:0000256" key="12">
    <source>
        <dbReference type="ARBA" id="ARBA00022992"/>
    </source>
</evidence>
<keyword evidence="8" id="KW-0677">Repeat</keyword>
<dbReference type="PROSITE" id="PS51845">
    <property type="entry name" value="PDEASE_I_2"/>
    <property type="match status" value="1"/>
</dbReference>
<evidence type="ECO:0000256" key="20">
    <source>
        <dbReference type="SAM" id="MobiDB-lite"/>
    </source>
</evidence>
<dbReference type="InterPro" id="IPR023088">
    <property type="entry name" value="PDEase"/>
</dbReference>
<dbReference type="AlphaFoldDB" id="A0A9W2ZJ56"/>
<gene>
    <name evidence="23" type="primary">LOC106060643</name>
</gene>
<keyword evidence="10 19" id="KW-0378">Hydrolase</keyword>
<dbReference type="PROSITE" id="PS00126">
    <property type="entry name" value="PDEASE_I_1"/>
    <property type="match status" value="1"/>
</dbReference>
<dbReference type="PRINTS" id="PR00387">
    <property type="entry name" value="PDIESTERASE1"/>
</dbReference>
<keyword evidence="7 18" id="KW-0479">Metal-binding</keyword>
<dbReference type="FunFam" id="1.10.1300.10:FF:000003">
    <property type="entry name" value="Phosphodiesterase"/>
    <property type="match status" value="1"/>
</dbReference>
<dbReference type="InterPro" id="IPR036971">
    <property type="entry name" value="PDEase_catalytic_dom_sf"/>
</dbReference>
<evidence type="ECO:0000256" key="9">
    <source>
        <dbReference type="ARBA" id="ARBA00022741"/>
    </source>
</evidence>
<feature type="compositionally biased region" description="Low complexity" evidence="20">
    <location>
        <begin position="26"/>
        <end position="82"/>
    </location>
</feature>
<dbReference type="SUPFAM" id="SSF55781">
    <property type="entry name" value="GAF domain-like"/>
    <property type="match status" value="2"/>
</dbReference>
<dbReference type="InterPro" id="IPR003018">
    <property type="entry name" value="GAF"/>
</dbReference>
<dbReference type="InterPro" id="IPR023174">
    <property type="entry name" value="PDEase_CS"/>
</dbReference>
<dbReference type="Proteomes" id="UP001165740">
    <property type="component" value="Chromosome 2"/>
</dbReference>
<reference evidence="23" key="1">
    <citation type="submission" date="2025-08" db="UniProtKB">
        <authorList>
            <consortium name="RefSeq"/>
        </authorList>
    </citation>
    <scope>IDENTIFICATION</scope>
</reference>
<dbReference type="Pfam" id="PF01590">
    <property type="entry name" value="GAF"/>
    <property type="match status" value="2"/>
</dbReference>
<feature type="compositionally biased region" description="Acidic residues" evidence="20">
    <location>
        <begin position="1026"/>
        <end position="1039"/>
    </location>
</feature>
<feature type="region of interest" description="Disordered" evidence="20">
    <location>
        <begin position="526"/>
        <end position="548"/>
    </location>
</feature>
<dbReference type="Gene3D" id="1.10.1300.10">
    <property type="entry name" value="3'5'-cyclic nucleotide phosphodiesterase, catalytic domain"/>
    <property type="match status" value="1"/>
</dbReference>
<dbReference type="GO" id="GO:0047555">
    <property type="term" value="F:3',5'-cyclic-GMP phosphodiesterase activity"/>
    <property type="evidence" value="ECO:0007669"/>
    <property type="project" value="UniProtKB-EC"/>
</dbReference>
<name>A0A9W2ZJ56_BIOGL</name>
<evidence type="ECO:0000256" key="11">
    <source>
        <dbReference type="ARBA" id="ARBA00022833"/>
    </source>
</evidence>
<proteinExistence type="inferred from homology"/>
<dbReference type="SUPFAM" id="SSF109604">
    <property type="entry name" value="HD-domain/PDEase-like"/>
    <property type="match status" value="1"/>
</dbReference>
<dbReference type="RefSeq" id="XP_055875016.1">
    <property type="nucleotide sequence ID" value="XM_056019041.1"/>
</dbReference>
<dbReference type="EC" id="3.1.4.-" evidence="19"/>
<accession>A0A9W2ZJ56</accession>
<feature type="region of interest" description="Disordered" evidence="20">
    <location>
        <begin position="1098"/>
        <end position="1165"/>
    </location>
</feature>
<evidence type="ECO:0000256" key="3">
    <source>
        <dbReference type="ARBA" id="ARBA00007648"/>
    </source>
</evidence>
<feature type="region of interest" description="Disordered" evidence="20">
    <location>
        <begin position="1"/>
        <end position="114"/>
    </location>
</feature>
<feature type="region of interest" description="Disordered" evidence="20">
    <location>
        <begin position="989"/>
        <end position="1059"/>
    </location>
</feature>
<dbReference type="Gene3D" id="3.30.450.40">
    <property type="match status" value="2"/>
</dbReference>
<evidence type="ECO:0000256" key="19">
    <source>
        <dbReference type="RuleBase" id="RU363067"/>
    </source>
</evidence>
<evidence type="ECO:0000256" key="16">
    <source>
        <dbReference type="PIRSR" id="PIRSR623088-1"/>
    </source>
</evidence>
<feature type="binding site" evidence="18">
    <location>
        <position position="742"/>
    </location>
    <ligand>
        <name>Zn(2+)</name>
        <dbReference type="ChEBI" id="CHEBI:29105"/>
        <label>1</label>
    </ligand>
</feature>
<keyword evidence="11" id="KW-0862">Zinc</keyword>
<feature type="binding site" evidence="18">
    <location>
        <position position="779"/>
    </location>
    <ligand>
        <name>Zn(2+)</name>
        <dbReference type="ChEBI" id="CHEBI:29105"/>
        <label>2</label>
    </ligand>
</feature>
<protein>
    <recommendedName>
        <fullName evidence="19">Phosphodiesterase</fullName>
        <ecNumber evidence="19">3.1.4.-</ecNumber>
    </recommendedName>
</protein>
<dbReference type="InterPro" id="IPR029016">
    <property type="entry name" value="GAF-like_dom_sf"/>
</dbReference>
<dbReference type="PANTHER" id="PTHR11347">
    <property type="entry name" value="CYCLIC NUCLEOTIDE PHOSPHODIESTERASE"/>
    <property type="match status" value="1"/>
</dbReference>
<dbReference type="CDD" id="cd00077">
    <property type="entry name" value="HDc"/>
    <property type="match status" value="1"/>
</dbReference>
<evidence type="ECO:0000256" key="15">
    <source>
        <dbReference type="ARBA" id="ARBA00059501"/>
    </source>
</evidence>
<feature type="compositionally biased region" description="Basic and acidic residues" evidence="20">
    <location>
        <begin position="989"/>
        <end position="1025"/>
    </location>
</feature>
<evidence type="ECO:0000256" key="1">
    <source>
        <dbReference type="ARBA" id="ARBA00001946"/>
    </source>
</evidence>
<organism evidence="22 23">
    <name type="scientific">Biomphalaria glabrata</name>
    <name type="common">Bloodfluke planorb</name>
    <name type="synonym">Freshwater snail</name>
    <dbReference type="NCBI Taxonomy" id="6526"/>
    <lineage>
        <taxon>Eukaryota</taxon>
        <taxon>Metazoa</taxon>
        <taxon>Spiralia</taxon>
        <taxon>Lophotrochozoa</taxon>
        <taxon>Mollusca</taxon>
        <taxon>Gastropoda</taxon>
        <taxon>Heterobranchia</taxon>
        <taxon>Euthyneura</taxon>
        <taxon>Panpulmonata</taxon>
        <taxon>Hygrophila</taxon>
        <taxon>Lymnaeoidea</taxon>
        <taxon>Planorbidae</taxon>
        <taxon>Biomphalaria</taxon>
    </lineage>
</organism>
<dbReference type="GeneID" id="106060643"/>
<dbReference type="GO" id="GO:0046872">
    <property type="term" value="F:metal ion binding"/>
    <property type="evidence" value="ECO:0007669"/>
    <property type="project" value="UniProtKB-KW"/>
</dbReference>
<keyword evidence="9" id="KW-0547">Nucleotide-binding</keyword>
<evidence type="ECO:0000256" key="17">
    <source>
        <dbReference type="PIRSR" id="PIRSR623088-2"/>
    </source>
</evidence>
<evidence type="ECO:0000256" key="7">
    <source>
        <dbReference type="ARBA" id="ARBA00022723"/>
    </source>
</evidence>
<evidence type="ECO:0000256" key="10">
    <source>
        <dbReference type="ARBA" id="ARBA00022801"/>
    </source>
</evidence>
<dbReference type="GO" id="GO:0007165">
    <property type="term" value="P:signal transduction"/>
    <property type="evidence" value="ECO:0007669"/>
    <property type="project" value="InterPro"/>
</dbReference>
<evidence type="ECO:0000256" key="18">
    <source>
        <dbReference type="PIRSR" id="PIRSR623088-3"/>
    </source>
</evidence>
<feature type="binding site" evidence="17">
    <location>
        <position position="942"/>
    </location>
    <ligand>
        <name>AMP</name>
        <dbReference type="ChEBI" id="CHEBI:456215"/>
    </ligand>
</feature>
<dbReference type="Pfam" id="PF00233">
    <property type="entry name" value="PDEase_I"/>
    <property type="match status" value="1"/>
</dbReference>
<feature type="binding site" evidence="17">
    <location>
        <position position="779"/>
    </location>
    <ligand>
        <name>AMP</name>
        <dbReference type="ChEBI" id="CHEBI:456215"/>
    </ligand>
</feature>
<feature type="binding site" evidence="18">
    <location>
        <position position="889"/>
    </location>
    <ligand>
        <name>Zn(2+)</name>
        <dbReference type="ChEBI" id="CHEBI:29105"/>
        <label>1</label>
    </ligand>
</feature>
<keyword evidence="6" id="KW-0597">Phosphoprotein</keyword>